<reference evidence="1 2" key="1">
    <citation type="journal article" date="2015" name="Genome Announc.">
        <title>Expanding the biotechnology potential of lactobacilli through comparative genomics of 213 strains and associated genera.</title>
        <authorList>
            <person name="Sun Z."/>
            <person name="Harris H.M."/>
            <person name="McCann A."/>
            <person name="Guo C."/>
            <person name="Argimon S."/>
            <person name="Zhang W."/>
            <person name="Yang X."/>
            <person name="Jeffery I.B."/>
            <person name="Cooney J.C."/>
            <person name="Kagawa T.F."/>
            <person name="Liu W."/>
            <person name="Song Y."/>
            <person name="Salvetti E."/>
            <person name="Wrobel A."/>
            <person name="Rasinkangas P."/>
            <person name="Parkhill J."/>
            <person name="Rea M.C."/>
            <person name="O'Sullivan O."/>
            <person name="Ritari J."/>
            <person name="Douillard F.P."/>
            <person name="Paul Ross R."/>
            <person name="Yang R."/>
            <person name="Briner A.E."/>
            <person name="Felis G.E."/>
            <person name="de Vos W.M."/>
            <person name="Barrangou R."/>
            <person name="Klaenhammer T.R."/>
            <person name="Caufield P.W."/>
            <person name="Cui Y."/>
            <person name="Zhang H."/>
            <person name="O'Toole P.W."/>
        </authorList>
    </citation>
    <scope>NUCLEOTIDE SEQUENCE [LARGE SCALE GENOMIC DNA]</scope>
    <source>
        <strain evidence="1 2">DSM 19394</strain>
    </source>
</reference>
<dbReference type="PATRIC" id="fig|1423715.3.peg.408"/>
<proteinExistence type="predicted"/>
<gene>
    <name evidence="1" type="ORF">FD25_GL000392</name>
</gene>
<organism evidence="1 2">
    <name type="scientific">Levilactobacillus acidifarinae DSM 19394 = JCM 15949</name>
    <dbReference type="NCBI Taxonomy" id="1423715"/>
    <lineage>
        <taxon>Bacteria</taxon>
        <taxon>Bacillati</taxon>
        <taxon>Bacillota</taxon>
        <taxon>Bacilli</taxon>
        <taxon>Lactobacillales</taxon>
        <taxon>Lactobacillaceae</taxon>
        <taxon>Levilactobacillus</taxon>
    </lineage>
</organism>
<evidence type="ECO:0000313" key="1">
    <source>
        <dbReference type="EMBL" id="KRK94431.1"/>
    </source>
</evidence>
<protein>
    <submittedName>
        <fullName evidence="1">Uncharacterized protein</fullName>
    </submittedName>
</protein>
<accession>A0A0R1LFK5</accession>
<dbReference type="EMBL" id="AZDV01000026">
    <property type="protein sequence ID" value="KRK94431.1"/>
    <property type="molecule type" value="Genomic_DNA"/>
</dbReference>
<comment type="caution">
    <text evidence="1">The sequence shown here is derived from an EMBL/GenBank/DDBJ whole genome shotgun (WGS) entry which is preliminary data.</text>
</comment>
<keyword evidence="2" id="KW-1185">Reference proteome</keyword>
<dbReference type="Proteomes" id="UP000051955">
    <property type="component" value="Unassembled WGS sequence"/>
</dbReference>
<evidence type="ECO:0000313" key="2">
    <source>
        <dbReference type="Proteomes" id="UP000051955"/>
    </source>
</evidence>
<sequence>MQQALNDLAHQTMGQVKTKGYDVTDDTYVGLQEVGDMTLVVMVNGHGKKRIFYTFAIPQAVIHHGPRIPDARLDILADPSTVASGPVITRVNLTFTPNANWFKRQFNRIHFYWQKCYLIKKGLWPKDPGPSHHKS</sequence>
<dbReference type="AlphaFoldDB" id="A0A0R1LFK5"/>
<name>A0A0R1LFK5_9LACO</name>
<dbReference type="STRING" id="1423715.FD25_GL000392"/>